<sequence>MKYVSNLIPEKSRVLEYYFKGNIYETKKIKVFQKFLRWLLASFFILFALLSLKHPLITLLFGFIGFMISPFGHVWLEKKFKFRLTKKIKSFSAIIILLFSFPLLVHYNTIDNKKAEMLSLKFEKEKRERIELERKEKIRNDSLTYYLNISSQFALKHKTDDAFKQLKAASLFSKLPEDIERISIEKRKISTIRAYDLVKAEKYKLALSDLNTLISETDNNSNLYYNRALCFSKTGKIGEAVSDCLKAMKLGDIRADKLYNKINPVKRRIAYYVTRCCDGTTSSSSGRGTCSHHGGVCNWSEPVYEEYRKYE</sequence>
<keyword evidence="1" id="KW-0472">Membrane</keyword>
<comment type="caution">
    <text evidence="2">The sequence shown here is derived from an EMBL/GenBank/DDBJ whole genome shotgun (WGS) entry which is preliminary data.</text>
</comment>
<evidence type="ECO:0000313" key="2">
    <source>
        <dbReference type="EMBL" id="MBE8726195.1"/>
    </source>
</evidence>
<dbReference type="SUPFAM" id="SSF48452">
    <property type="entry name" value="TPR-like"/>
    <property type="match status" value="1"/>
</dbReference>
<dbReference type="Proteomes" id="UP000640614">
    <property type="component" value="Unassembled WGS sequence"/>
</dbReference>
<dbReference type="EMBL" id="PRDM01000003">
    <property type="protein sequence ID" value="MBE8726195.1"/>
    <property type="molecule type" value="Genomic_DNA"/>
</dbReference>
<accession>A0ABR9TLF0</accession>
<dbReference type="InterPro" id="IPR011990">
    <property type="entry name" value="TPR-like_helical_dom_sf"/>
</dbReference>
<gene>
    <name evidence="2" type="ORF">C4F50_14755</name>
</gene>
<evidence type="ECO:0000256" key="1">
    <source>
        <dbReference type="SAM" id="Phobius"/>
    </source>
</evidence>
<reference evidence="2 3" key="1">
    <citation type="submission" date="2018-07" db="EMBL/GenBank/DDBJ databases">
        <title>Genome assembly of strain KB82.</title>
        <authorList>
            <person name="Kukolya J."/>
            <person name="Horvath B."/>
            <person name="Nagy I."/>
            <person name="Toth A."/>
        </authorList>
    </citation>
    <scope>NUCLEOTIDE SEQUENCE [LARGE SCALE GENOMIC DNA]</scope>
    <source>
        <strain evidence="2 3">Kb82</strain>
    </source>
</reference>
<dbReference type="RefSeq" id="WP_194139385.1">
    <property type="nucleotide sequence ID" value="NZ_PRDM01000003.1"/>
</dbReference>
<organism evidence="2 3">
    <name type="scientific">Flavobacterium hungaricum</name>
    <dbReference type="NCBI Taxonomy" id="2082725"/>
    <lineage>
        <taxon>Bacteria</taxon>
        <taxon>Pseudomonadati</taxon>
        <taxon>Bacteroidota</taxon>
        <taxon>Flavobacteriia</taxon>
        <taxon>Flavobacteriales</taxon>
        <taxon>Flavobacteriaceae</taxon>
        <taxon>Flavobacterium</taxon>
    </lineage>
</organism>
<feature type="transmembrane region" description="Helical" evidence="1">
    <location>
        <begin position="88"/>
        <end position="107"/>
    </location>
</feature>
<keyword evidence="1" id="KW-1133">Transmembrane helix</keyword>
<dbReference type="Gene3D" id="1.25.40.10">
    <property type="entry name" value="Tetratricopeptide repeat domain"/>
    <property type="match status" value="1"/>
</dbReference>
<evidence type="ECO:0008006" key="4">
    <source>
        <dbReference type="Google" id="ProtNLM"/>
    </source>
</evidence>
<keyword evidence="1" id="KW-0812">Transmembrane</keyword>
<feature type="transmembrane region" description="Helical" evidence="1">
    <location>
        <begin position="35"/>
        <end position="52"/>
    </location>
</feature>
<protein>
    <recommendedName>
        <fullName evidence="4">DUF3761 domain-containing protein</fullName>
    </recommendedName>
</protein>
<feature type="transmembrane region" description="Helical" evidence="1">
    <location>
        <begin position="58"/>
        <end position="76"/>
    </location>
</feature>
<name>A0ABR9TLF0_9FLAO</name>
<keyword evidence="3" id="KW-1185">Reference proteome</keyword>
<proteinExistence type="predicted"/>
<evidence type="ECO:0000313" key="3">
    <source>
        <dbReference type="Proteomes" id="UP000640614"/>
    </source>
</evidence>